<dbReference type="Pfam" id="PF09903">
    <property type="entry name" value="DUF2130"/>
    <property type="match status" value="1"/>
</dbReference>
<evidence type="ECO:0008006" key="4">
    <source>
        <dbReference type="Google" id="ProtNLM"/>
    </source>
</evidence>
<organism evidence="2 3">
    <name type="scientific">Candidatus Shapirobacteria bacterium CG11_big_fil_rev_8_21_14_0_20_40_12</name>
    <dbReference type="NCBI Taxonomy" id="1974889"/>
    <lineage>
        <taxon>Bacteria</taxon>
        <taxon>Candidatus Shapironibacteriota</taxon>
    </lineage>
</organism>
<dbReference type="Proteomes" id="UP000231371">
    <property type="component" value="Unassembled WGS sequence"/>
</dbReference>
<reference evidence="2 3" key="1">
    <citation type="submission" date="2017-09" db="EMBL/GenBank/DDBJ databases">
        <title>Depth-based differentiation of microbial function through sediment-hosted aquifers and enrichment of novel symbionts in the deep terrestrial subsurface.</title>
        <authorList>
            <person name="Probst A.J."/>
            <person name="Ladd B."/>
            <person name="Jarett J.K."/>
            <person name="Geller-Mcgrath D.E."/>
            <person name="Sieber C.M."/>
            <person name="Emerson J.B."/>
            <person name="Anantharaman K."/>
            <person name="Thomas B.C."/>
            <person name="Malmstrom R."/>
            <person name="Stieglmeier M."/>
            <person name="Klingl A."/>
            <person name="Woyke T."/>
            <person name="Ryan C.M."/>
            <person name="Banfield J.F."/>
        </authorList>
    </citation>
    <scope>NUCLEOTIDE SEQUENCE [LARGE SCALE GENOMIC DNA]</scope>
    <source>
        <strain evidence="2">CG11_big_fil_rev_8_21_14_0_20_40_12</strain>
    </source>
</reference>
<protein>
    <recommendedName>
        <fullName evidence="4">DUF2130 domain-containing protein</fullName>
    </recommendedName>
</protein>
<dbReference type="EMBL" id="PCVI01000055">
    <property type="protein sequence ID" value="PIQ69869.1"/>
    <property type="molecule type" value="Genomic_DNA"/>
</dbReference>
<gene>
    <name evidence="2" type="ORF">COV89_03475</name>
</gene>
<keyword evidence="1" id="KW-0175">Coiled coil</keyword>
<evidence type="ECO:0000313" key="3">
    <source>
        <dbReference type="Proteomes" id="UP000231371"/>
    </source>
</evidence>
<evidence type="ECO:0000313" key="2">
    <source>
        <dbReference type="EMBL" id="PIQ69869.1"/>
    </source>
</evidence>
<accession>A0A2H0KF38</accession>
<dbReference type="AlphaFoldDB" id="A0A2H0KF38"/>
<feature type="coiled-coil region" evidence="1">
    <location>
        <begin position="14"/>
        <end position="147"/>
    </location>
</feature>
<evidence type="ECO:0000256" key="1">
    <source>
        <dbReference type="SAM" id="Coils"/>
    </source>
</evidence>
<comment type="caution">
    <text evidence="2">The sequence shown here is derived from an EMBL/GenBank/DDBJ whole genome shotgun (WGS) entry which is preliminary data.</text>
</comment>
<sequence length="367" mass="42418">MDNTIKCPSCGQIIEITQILREELEKENQEKFQKQLAEARKSAEEKSLLEIKELKTSLEEKETRLSQMREEELKLRETKRKLEEREKDLELETQRKIDEERKKIEYETQKRADEQFRLKNMEKEKTISDLRKALDEAQRKANQGSQQTQGEILELDLENTLRNSFPNDQIEPVEKGIKGADIRQVVKSPRGTVCGIILWESKRTKAWTNEWLIKLKNDLRFEKADIPVIVSTVLPKEAENGFGLKDGVWIVSLSLVLPLAIMIRKNLLDVGYQRALSVNQGRKADLVYGFITGNEFRQQVESLVEVFKEMQDQLSREKIAFEKIWKSREGQIKRLISGTVNIYGGAQGLVGSSMPQIKGLDLIESEN</sequence>
<name>A0A2H0KF38_9BACT</name>
<proteinExistence type="predicted"/>
<dbReference type="InterPro" id="IPR019219">
    <property type="entry name" value="DUF2130"/>
</dbReference>